<feature type="repeat" description="RCC1" evidence="1">
    <location>
        <begin position="107"/>
        <end position="158"/>
    </location>
</feature>
<feature type="non-terminal residue" evidence="3">
    <location>
        <position position="215"/>
    </location>
</feature>
<dbReference type="InterPro" id="IPR000408">
    <property type="entry name" value="Reg_chr_condens"/>
</dbReference>
<evidence type="ECO:0000313" key="3">
    <source>
        <dbReference type="EMBL" id="JAT68146.1"/>
    </source>
</evidence>
<feature type="repeat" description="RCC1" evidence="1">
    <location>
        <begin position="159"/>
        <end position="215"/>
    </location>
</feature>
<dbReference type="AlphaFoldDB" id="A0A1D1ZME6"/>
<dbReference type="GO" id="GO:0005085">
    <property type="term" value="F:guanyl-nucleotide exchange factor activity"/>
    <property type="evidence" value="ECO:0007669"/>
    <property type="project" value="TreeGrafter"/>
</dbReference>
<evidence type="ECO:0000256" key="2">
    <source>
        <dbReference type="SAM" id="MobiDB-lite"/>
    </source>
</evidence>
<feature type="region of interest" description="Disordered" evidence="2">
    <location>
        <begin position="1"/>
        <end position="47"/>
    </location>
</feature>
<protein>
    <recommendedName>
        <fullName evidence="4">Regulator of chromosome condensation</fullName>
    </recommendedName>
</protein>
<sequence>HQHHIKLHCGMAPKTSRGRATKAAAQPSRVATQGKRKAAVEDEPTPRVTRPRLAAKHELGTVAHASHGKVWGCRPGRGSLPPPGHQCHRIPRRGPPNAAICTSQVPGQLFVFGDGDCGQLGLGEDVTERLRPFPLDVDGNKILQVACGGMHTVALTEDHVVYSWGVNDEGALGRETAGELWEKSGLSSGVAGDSYSPGPVDLPASAGKVVQLSAG</sequence>
<dbReference type="Pfam" id="PF00415">
    <property type="entry name" value="RCC1"/>
    <property type="match status" value="2"/>
</dbReference>
<dbReference type="InterPro" id="IPR009091">
    <property type="entry name" value="RCC1/BLIP-II"/>
</dbReference>
<dbReference type="EMBL" id="GDKF01010476">
    <property type="protein sequence ID" value="JAT68146.1"/>
    <property type="molecule type" value="Transcribed_RNA"/>
</dbReference>
<evidence type="ECO:0000256" key="1">
    <source>
        <dbReference type="PROSITE-ProRule" id="PRU00235"/>
    </source>
</evidence>
<evidence type="ECO:0008006" key="4">
    <source>
        <dbReference type="Google" id="ProtNLM"/>
    </source>
</evidence>
<dbReference type="InterPro" id="IPR051553">
    <property type="entry name" value="Ran_GTPase-activating"/>
</dbReference>
<dbReference type="PANTHER" id="PTHR45982:SF1">
    <property type="entry name" value="REGULATOR OF CHROMOSOME CONDENSATION"/>
    <property type="match status" value="1"/>
</dbReference>
<dbReference type="PROSITE" id="PS00626">
    <property type="entry name" value="RCC1_2"/>
    <property type="match status" value="1"/>
</dbReference>
<organism evidence="3">
    <name type="scientific">Auxenochlorella protothecoides</name>
    <name type="common">Green microalga</name>
    <name type="synonym">Chlorella protothecoides</name>
    <dbReference type="NCBI Taxonomy" id="3075"/>
    <lineage>
        <taxon>Eukaryota</taxon>
        <taxon>Viridiplantae</taxon>
        <taxon>Chlorophyta</taxon>
        <taxon>core chlorophytes</taxon>
        <taxon>Trebouxiophyceae</taxon>
        <taxon>Chlorellales</taxon>
        <taxon>Chlorellaceae</taxon>
        <taxon>Auxenochlorella</taxon>
    </lineage>
</organism>
<proteinExistence type="predicted"/>
<dbReference type="Gene3D" id="2.130.10.30">
    <property type="entry name" value="Regulator of chromosome condensation 1/beta-lactamase-inhibitor protein II"/>
    <property type="match status" value="1"/>
</dbReference>
<dbReference type="PROSITE" id="PS00625">
    <property type="entry name" value="RCC1_1"/>
    <property type="match status" value="1"/>
</dbReference>
<dbReference type="PANTHER" id="PTHR45982">
    <property type="entry name" value="REGULATOR OF CHROMOSOME CONDENSATION"/>
    <property type="match status" value="1"/>
</dbReference>
<dbReference type="PROSITE" id="PS50012">
    <property type="entry name" value="RCC1_3"/>
    <property type="match status" value="2"/>
</dbReference>
<gene>
    <name evidence="3" type="ORF">g.17120</name>
</gene>
<name>A0A1D1ZME6_AUXPR</name>
<dbReference type="SUPFAM" id="SSF50985">
    <property type="entry name" value="RCC1/BLIP-II"/>
    <property type="match status" value="1"/>
</dbReference>
<dbReference type="GO" id="GO:0005737">
    <property type="term" value="C:cytoplasm"/>
    <property type="evidence" value="ECO:0007669"/>
    <property type="project" value="TreeGrafter"/>
</dbReference>
<reference evidence="3" key="1">
    <citation type="submission" date="2015-08" db="EMBL/GenBank/DDBJ databases">
        <authorList>
            <person name="Babu N.S."/>
            <person name="Beckwith C.J."/>
            <person name="Beseler K.G."/>
            <person name="Brison A."/>
            <person name="Carone J.V."/>
            <person name="Caskin T.P."/>
            <person name="Diamond M."/>
            <person name="Durham M.E."/>
            <person name="Foxe J.M."/>
            <person name="Go M."/>
            <person name="Henderson B.A."/>
            <person name="Jones I.B."/>
            <person name="McGettigan J.A."/>
            <person name="Micheletti S.J."/>
            <person name="Nasrallah M.E."/>
            <person name="Ortiz D."/>
            <person name="Piller C.R."/>
            <person name="Privatt S.R."/>
            <person name="Schneider S.L."/>
            <person name="Sharp S."/>
            <person name="Smith T.C."/>
            <person name="Stanton J.D."/>
            <person name="Ullery H.E."/>
            <person name="Wilson R.J."/>
            <person name="Serrano M.G."/>
            <person name="Buck G."/>
            <person name="Lee V."/>
            <person name="Wang Y."/>
            <person name="Carvalho R."/>
            <person name="Voegtly L."/>
            <person name="Shi R."/>
            <person name="Duckworth R."/>
            <person name="Johnson A."/>
            <person name="Loviza R."/>
            <person name="Walstead R."/>
            <person name="Shah Z."/>
            <person name="Kiflezghi M."/>
            <person name="Wade K."/>
            <person name="Ball S.L."/>
            <person name="Bradley K.W."/>
            <person name="Asai D.J."/>
            <person name="Bowman C.A."/>
            <person name="Russell D.A."/>
            <person name="Pope W.H."/>
            <person name="Jacobs-Sera D."/>
            <person name="Hendrix R.W."/>
            <person name="Hatfull G.F."/>
        </authorList>
    </citation>
    <scope>NUCLEOTIDE SEQUENCE</scope>
</reference>
<accession>A0A1D1ZME6</accession>
<feature type="non-terminal residue" evidence="3">
    <location>
        <position position="1"/>
    </location>
</feature>
<dbReference type="PRINTS" id="PR00633">
    <property type="entry name" value="RCCNDNSATION"/>
</dbReference>